<evidence type="ECO:0000313" key="2">
    <source>
        <dbReference type="EMBL" id="UYQ94679.1"/>
    </source>
</evidence>
<sequence length="275" mass="32035">MAKKRAITVQDSVINIVRHREEDFLSLTDMVRNLPNSHIIIGNWLRRKDTIEFLGLWEQLYNADFKLIDFEEFKIEAGTNRFTLSPQQWIGKTNAQGLLSKSGRYGGTFAHKDIAFEFAAWINPGFKLYLIKEFQRLKEVEGRERHAEWDLRRALAATNYRIHTDAVKDKLIPWAEVPQKNDVFIYAEEADLINLALFGLTAKQWKEQHPEEAARRLTIRDSADTFQLIVLSNLESLNAILIHKDFSKKERYEMMREAAITQLTSLRKTSALQKL</sequence>
<dbReference type="EMBL" id="CP107006">
    <property type="protein sequence ID" value="UYQ94679.1"/>
    <property type="molecule type" value="Genomic_DNA"/>
</dbReference>
<protein>
    <submittedName>
        <fullName evidence="2">KilA-N domain-containing protein</fullName>
    </submittedName>
</protein>
<proteinExistence type="predicted"/>
<accession>A0ABY6J8R2</accession>
<dbReference type="Proteomes" id="UP001162741">
    <property type="component" value="Chromosome"/>
</dbReference>
<dbReference type="PROSITE" id="PS51301">
    <property type="entry name" value="KILA_N"/>
    <property type="match status" value="1"/>
</dbReference>
<dbReference type="InterPro" id="IPR017880">
    <property type="entry name" value="KilA_N"/>
</dbReference>
<gene>
    <name evidence="2" type="ORF">MKQ68_06195</name>
</gene>
<dbReference type="InterPro" id="IPR018004">
    <property type="entry name" value="KilA/APSES_HTH"/>
</dbReference>
<reference evidence="2" key="1">
    <citation type="submission" date="2022-10" db="EMBL/GenBank/DDBJ databases">
        <title>Chitinophaga sp. nov., isolated from soil.</title>
        <authorList>
            <person name="Jeon C.O."/>
        </authorList>
    </citation>
    <scope>NUCLEOTIDE SEQUENCE</scope>
    <source>
        <strain evidence="2">R8</strain>
    </source>
</reference>
<name>A0ABY6J8R2_9BACT</name>
<keyword evidence="3" id="KW-1185">Reference proteome</keyword>
<dbReference type="Pfam" id="PF04383">
    <property type="entry name" value="KilA-N"/>
    <property type="match status" value="1"/>
</dbReference>
<dbReference type="RefSeq" id="WP_264282536.1">
    <property type="nucleotide sequence ID" value="NZ_CP107006.1"/>
</dbReference>
<dbReference type="SMART" id="SM01252">
    <property type="entry name" value="KilA-N"/>
    <property type="match status" value="1"/>
</dbReference>
<organism evidence="2 3">
    <name type="scientific">Chitinophaga horti</name>
    <dbReference type="NCBI Taxonomy" id="2920382"/>
    <lineage>
        <taxon>Bacteria</taxon>
        <taxon>Pseudomonadati</taxon>
        <taxon>Bacteroidota</taxon>
        <taxon>Chitinophagia</taxon>
        <taxon>Chitinophagales</taxon>
        <taxon>Chitinophagaceae</taxon>
        <taxon>Chitinophaga</taxon>
    </lineage>
</organism>
<evidence type="ECO:0000259" key="1">
    <source>
        <dbReference type="PROSITE" id="PS51301"/>
    </source>
</evidence>
<evidence type="ECO:0000313" key="3">
    <source>
        <dbReference type="Proteomes" id="UP001162741"/>
    </source>
</evidence>
<feature type="domain" description="KilA-N" evidence="1">
    <location>
        <begin position="5"/>
        <end position="137"/>
    </location>
</feature>